<dbReference type="Proteomes" id="UP000295726">
    <property type="component" value="Unassembled WGS sequence"/>
</dbReference>
<dbReference type="SMART" id="SM00354">
    <property type="entry name" value="HTH_LACI"/>
    <property type="match status" value="1"/>
</dbReference>
<dbReference type="PROSITE" id="PS50932">
    <property type="entry name" value="HTH_LACI_2"/>
    <property type="match status" value="1"/>
</dbReference>
<feature type="domain" description="HTH cro/C1-type" evidence="5">
    <location>
        <begin position="5"/>
        <end position="32"/>
    </location>
</feature>
<feature type="domain" description="HTH lacI-type" evidence="4">
    <location>
        <begin position="2"/>
        <end position="56"/>
    </location>
</feature>
<dbReference type="GO" id="GO:0000976">
    <property type="term" value="F:transcription cis-regulatory region binding"/>
    <property type="evidence" value="ECO:0007669"/>
    <property type="project" value="TreeGrafter"/>
</dbReference>
<keyword evidence="3" id="KW-0804">Transcription</keyword>
<dbReference type="CDD" id="cd01392">
    <property type="entry name" value="HTH_LacI"/>
    <property type="match status" value="1"/>
</dbReference>
<dbReference type="InterPro" id="IPR010982">
    <property type="entry name" value="Lambda_DNA-bd_dom_sf"/>
</dbReference>
<evidence type="ECO:0000256" key="3">
    <source>
        <dbReference type="ARBA" id="ARBA00023163"/>
    </source>
</evidence>
<dbReference type="PANTHER" id="PTHR30146:SF109">
    <property type="entry name" value="HTH-TYPE TRANSCRIPTIONAL REGULATOR GALS"/>
    <property type="match status" value="1"/>
</dbReference>
<dbReference type="PROSITE" id="PS50943">
    <property type="entry name" value="HTH_CROC1"/>
    <property type="match status" value="1"/>
</dbReference>
<dbReference type="RefSeq" id="WP_165920836.1">
    <property type="nucleotide sequence ID" value="NZ_SLZZ01000002.1"/>
</dbReference>
<organism evidence="6 7">
    <name type="scientific">Muricomes intestini</name>
    <dbReference type="NCBI Taxonomy" id="1796634"/>
    <lineage>
        <taxon>Bacteria</taxon>
        <taxon>Bacillati</taxon>
        <taxon>Bacillota</taxon>
        <taxon>Clostridia</taxon>
        <taxon>Lachnospirales</taxon>
        <taxon>Lachnospiraceae</taxon>
        <taxon>Muricomes</taxon>
    </lineage>
</organism>
<evidence type="ECO:0000259" key="4">
    <source>
        <dbReference type="PROSITE" id="PS50932"/>
    </source>
</evidence>
<gene>
    <name evidence="6" type="ORF">EDD59_10291</name>
</gene>
<dbReference type="InterPro" id="IPR046335">
    <property type="entry name" value="LacI/GalR-like_sensor"/>
</dbReference>
<protein>
    <submittedName>
        <fullName evidence="6">LacI family transcriptional regulator</fullName>
    </submittedName>
</protein>
<name>A0A4R3KFY6_9FIRM</name>
<dbReference type="Pfam" id="PF13377">
    <property type="entry name" value="Peripla_BP_3"/>
    <property type="match status" value="1"/>
</dbReference>
<dbReference type="Pfam" id="PF00356">
    <property type="entry name" value="LacI"/>
    <property type="match status" value="1"/>
</dbReference>
<dbReference type="InterPro" id="IPR000843">
    <property type="entry name" value="HTH_LacI"/>
</dbReference>
<evidence type="ECO:0000259" key="5">
    <source>
        <dbReference type="PROSITE" id="PS50943"/>
    </source>
</evidence>
<evidence type="ECO:0000256" key="1">
    <source>
        <dbReference type="ARBA" id="ARBA00023015"/>
    </source>
</evidence>
<evidence type="ECO:0000313" key="7">
    <source>
        <dbReference type="Proteomes" id="UP000295726"/>
    </source>
</evidence>
<dbReference type="SUPFAM" id="SSF47413">
    <property type="entry name" value="lambda repressor-like DNA-binding domains"/>
    <property type="match status" value="1"/>
</dbReference>
<dbReference type="GO" id="GO:0003700">
    <property type="term" value="F:DNA-binding transcription factor activity"/>
    <property type="evidence" value="ECO:0007669"/>
    <property type="project" value="TreeGrafter"/>
</dbReference>
<reference evidence="6 7" key="1">
    <citation type="submission" date="2019-03" db="EMBL/GenBank/DDBJ databases">
        <title>Genomic Encyclopedia of Type Strains, Phase IV (KMG-IV): sequencing the most valuable type-strain genomes for metagenomic binning, comparative biology and taxonomic classification.</title>
        <authorList>
            <person name="Goeker M."/>
        </authorList>
    </citation>
    <scope>NUCLEOTIDE SEQUENCE [LARGE SCALE GENOMIC DNA]</scope>
    <source>
        <strain evidence="6 7">DSM 29489</strain>
    </source>
</reference>
<comment type="caution">
    <text evidence="6">The sequence shown here is derived from an EMBL/GenBank/DDBJ whole genome shotgun (WGS) entry which is preliminary data.</text>
</comment>
<evidence type="ECO:0000313" key="6">
    <source>
        <dbReference type="EMBL" id="TCS82227.1"/>
    </source>
</evidence>
<keyword evidence="7" id="KW-1185">Reference proteome</keyword>
<proteinExistence type="predicted"/>
<dbReference type="AlphaFoldDB" id="A0A4R3KFY6"/>
<sequence length="340" mass="38206">MITTQELAELAGVSQSTVSRSLQNSSRISIETKTKVQELAKQHGYIIKRKQKHFTNNGGIAIILDIGRITTPLDLYLEYLSNELIKQVESQNYYPIILSHDVNNTDSFKYIQSVIETGSIKGTIIINDNYHPALEEYLKNLNIPHIYTQYFSRPMKKSLNIVDVDHFAGGLLAANHLLSLEHRKIATLTSVGSDFDERTAGYCTALKSSGLTINSGWIVKTGLTYAEGYETMRKNWEKLQDCTAFFAQTDRLGIAVINYLTDHGYTVPQRYSVIGFDGIYEGTYCRPKLTTVIQPVAEIAESSMNSLSRLLTQKDGGATHFFIQPRLCLRNSTANVFLQE</sequence>
<dbReference type="InterPro" id="IPR028082">
    <property type="entry name" value="Peripla_BP_I"/>
</dbReference>
<keyword evidence="2" id="KW-0238">DNA-binding</keyword>
<dbReference type="SUPFAM" id="SSF53822">
    <property type="entry name" value="Periplasmic binding protein-like I"/>
    <property type="match status" value="1"/>
</dbReference>
<dbReference type="EMBL" id="SLZZ01000002">
    <property type="protein sequence ID" value="TCS82227.1"/>
    <property type="molecule type" value="Genomic_DNA"/>
</dbReference>
<dbReference type="InterPro" id="IPR001387">
    <property type="entry name" value="Cro/C1-type_HTH"/>
</dbReference>
<accession>A0A4R3KFY6</accession>
<dbReference type="Gene3D" id="3.40.50.2300">
    <property type="match status" value="2"/>
</dbReference>
<dbReference type="PANTHER" id="PTHR30146">
    <property type="entry name" value="LACI-RELATED TRANSCRIPTIONAL REPRESSOR"/>
    <property type="match status" value="1"/>
</dbReference>
<keyword evidence="1" id="KW-0805">Transcription regulation</keyword>
<dbReference type="CDD" id="cd06267">
    <property type="entry name" value="PBP1_LacI_sugar_binding-like"/>
    <property type="match status" value="1"/>
</dbReference>
<evidence type="ECO:0000256" key="2">
    <source>
        <dbReference type="ARBA" id="ARBA00023125"/>
    </source>
</evidence>
<dbReference type="Gene3D" id="1.10.260.40">
    <property type="entry name" value="lambda repressor-like DNA-binding domains"/>
    <property type="match status" value="1"/>
</dbReference>